<accession>A4RRQ3</accession>
<dbReference type="PANTHER" id="PTHR12461:SF105">
    <property type="entry name" value="HYPOXIA-INDUCIBLE FACTOR 1-ALPHA INHIBITOR"/>
    <property type="match status" value="1"/>
</dbReference>
<dbReference type="Proteomes" id="UP000001568">
    <property type="component" value="Chromosome 1"/>
</dbReference>
<dbReference type="SUPFAM" id="SSF51197">
    <property type="entry name" value="Clavaminate synthase-like"/>
    <property type="match status" value="1"/>
</dbReference>
<dbReference type="KEGG" id="olu:OSTLU_13914"/>
<comment type="similarity">
    <text evidence="1">Belongs to the JARID1 histone demethylase family.</text>
</comment>
<evidence type="ECO:0000313" key="4">
    <source>
        <dbReference type="Proteomes" id="UP000001568"/>
    </source>
</evidence>
<organism evidence="3 4">
    <name type="scientific">Ostreococcus lucimarinus (strain CCE9901)</name>
    <dbReference type="NCBI Taxonomy" id="436017"/>
    <lineage>
        <taxon>Eukaryota</taxon>
        <taxon>Viridiplantae</taxon>
        <taxon>Chlorophyta</taxon>
        <taxon>Mamiellophyceae</taxon>
        <taxon>Mamiellales</taxon>
        <taxon>Bathycoccaceae</taxon>
        <taxon>Ostreococcus</taxon>
    </lineage>
</organism>
<dbReference type="RefSeq" id="XP_001415941.1">
    <property type="nucleotide sequence ID" value="XM_001415904.1"/>
</dbReference>
<evidence type="ECO:0000259" key="2">
    <source>
        <dbReference type="PROSITE" id="PS51184"/>
    </source>
</evidence>
<evidence type="ECO:0000313" key="3">
    <source>
        <dbReference type="EMBL" id="ABO94233.1"/>
    </source>
</evidence>
<dbReference type="GeneID" id="4999467"/>
<dbReference type="HOGENOM" id="CLU_536817_0_0_1"/>
<dbReference type="OMA" id="IHRDPYL"/>
<dbReference type="Pfam" id="PF13621">
    <property type="entry name" value="Cupin_8"/>
    <property type="match status" value="1"/>
</dbReference>
<dbReference type="AlphaFoldDB" id="A4RRQ3"/>
<dbReference type="EMBL" id="CP000581">
    <property type="protein sequence ID" value="ABO94233.1"/>
    <property type="molecule type" value="Genomic_DNA"/>
</dbReference>
<proteinExistence type="inferred from homology"/>
<keyword evidence="4" id="KW-1185">Reference proteome</keyword>
<dbReference type="Gramene" id="ABO94233">
    <property type="protein sequence ID" value="ABO94233"/>
    <property type="gene ID" value="OSTLU_13914"/>
</dbReference>
<gene>
    <name evidence="3" type="ORF">OSTLU_13914</name>
</gene>
<reference evidence="3 4" key="1">
    <citation type="journal article" date="2007" name="Proc. Natl. Acad. Sci. U.S.A.">
        <title>The tiny eukaryote Ostreococcus provides genomic insights into the paradox of plankton speciation.</title>
        <authorList>
            <person name="Palenik B."/>
            <person name="Grimwood J."/>
            <person name="Aerts A."/>
            <person name="Rouze P."/>
            <person name="Salamov A."/>
            <person name="Putnam N."/>
            <person name="Dupont C."/>
            <person name="Jorgensen R."/>
            <person name="Derelle E."/>
            <person name="Rombauts S."/>
            <person name="Zhou K."/>
            <person name="Otillar R."/>
            <person name="Merchant S.S."/>
            <person name="Podell S."/>
            <person name="Gaasterland T."/>
            <person name="Napoli C."/>
            <person name="Gendler K."/>
            <person name="Manuell A."/>
            <person name="Tai V."/>
            <person name="Vallon O."/>
            <person name="Piganeau G."/>
            <person name="Jancek S."/>
            <person name="Heijde M."/>
            <person name="Jabbari K."/>
            <person name="Bowler C."/>
            <person name="Lohr M."/>
            <person name="Robbens S."/>
            <person name="Werner G."/>
            <person name="Dubchak I."/>
            <person name="Pazour G.J."/>
            <person name="Ren Q."/>
            <person name="Paulsen I."/>
            <person name="Delwiche C."/>
            <person name="Schmutz J."/>
            <person name="Rokhsar D."/>
            <person name="Van de Peer Y."/>
            <person name="Moreau H."/>
            <person name="Grigoriev I.V."/>
        </authorList>
    </citation>
    <scope>NUCLEOTIDE SEQUENCE [LARGE SCALE GENOMIC DNA]</scope>
    <source>
        <strain evidence="3 4">CCE9901</strain>
    </source>
</reference>
<dbReference type="Gene3D" id="2.60.120.650">
    <property type="entry name" value="Cupin"/>
    <property type="match status" value="1"/>
</dbReference>
<dbReference type="InterPro" id="IPR041667">
    <property type="entry name" value="Cupin_8"/>
</dbReference>
<dbReference type="InterPro" id="IPR003347">
    <property type="entry name" value="JmjC_dom"/>
</dbReference>
<sequence>MATADAWDAFGRDDGARATTARARDDARDARAAATHAFFENARELWSGARARDGATRDARAVAEEIARAHDAGWASTAAELEEFAPSGRRARDALARCAANARAETWDACARWAKRTIEACGEQLGRGNWPVSGFLEAHTLAHGWLVVAGVAATASDAGEDVDEGALEDDPTASAACRGAEWSARERLGRIGLDLLTATTLFERGCVPTWCASAILLVERAFQPDDAEGRRAFPLNSAIPTTLPMSGVPTIEPSRQIHFEDARSLTAPRFYADFVASETPVVIRGHLDEDGENWAALDVFKNLDAFEKYADTIVPVEYGTAFDSHGVGITTLGSFARDFLAPSNAAHDGAPTSDKVAYVSQHPIFHQIPELQSTFTVIPYTLGRLRVETSAVNLWLGTAGTRTAIHRDPYLNLLCQVSGYKYVRIYAVSETPHLYVADTDTLRGSNVNNFTRSPVDPESPTVSREHPRALAAKFLETILAPGDVLFMPKGHWHYVRSLTSSVSVNFWF</sequence>
<dbReference type="PANTHER" id="PTHR12461">
    <property type="entry name" value="HYPOXIA-INDUCIBLE FACTOR 1 ALPHA INHIBITOR-RELATED"/>
    <property type="match status" value="1"/>
</dbReference>
<dbReference type="eggNOG" id="KOG2132">
    <property type="taxonomic scope" value="Eukaryota"/>
</dbReference>
<protein>
    <recommendedName>
        <fullName evidence="2">JmjC domain-containing protein</fullName>
    </recommendedName>
</protein>
<dbReference type="PROSITE" id="PS51184">
    <property type="entry name" value="JMJC"/>
    <property type="match status" value="1"/>
</dbReference>
<dbReference type="SMART" id="SM00558">
    <property type="entry name" value="JmjC"/>
    <property type="match status" value="1"/>
</dbReference>
<name>A4RRQ3_OSTLU</name>
<feature type="domain" description="JmjC" evidence="2">
    <location>
        <begin position="357"/>
        <end position="508"/>
    </location>
</feature>
<evidence type="ECO:0000256" key="1">
    <source>
        <dbReference type="ARBA" id="ARBA00006801"/>
    </source>
</evidence>
<dbReference type="OrthoDB" id="47172at2759"/>